<dbReference type="SUPFAM" id="SSF46785">
    <property type="entry name" value="Winged helix' DNA-binding domain"/>
    <property type="match status" value="1"/>
</dbReference>
<proteinExistence type="inferred from homology"/>
<dbReference type="Pfam" id="PF03466">
    <property type="entry name" value="LysR_substrate"/>
    <property type="match status" value="1"/>
</dbReference>
<sequence length="284" mass="30524">MRTFEAAARLQSFARAADELALTASAVSHQMRDLEAHFACALFTRSHRRVTLTPQGQRLHDSLAHAFDALEAACADVQLPAQDEVLQVHCAPSLALKWLGPRLRDFVAAHPGVHVRLSTGAEVPDLGLSRALDLAIAYGDGRARAGTEVQALGSESIAPLVAPALVPPRARPEPLVQQLPLIDSTLSPMSWTQWFERQGLPEPRGPRTAFDRAALAIAAAVDGLGVALESTRLASRELARGDLVVLGARRFAPVQGPVHYVHLRRGALRAPLGAFVAWLRAEAD</sequence>
<dbReference type="PANTHER" id="PTHR30537">
    <property type="entry name" value="HTH-TYPE TRANSCRIPTIONAL REGULATOR"/>
    <property type="match status" value="1"/>
</dbReference>
<dbReference type="GO" id="GO:0003700">
    <property type="term" value="F:DNA-binding transcription factor activity"/>
    <property type="evidence" value="ECO:0007669"/>
    <property type="project" value="InterPro"/>
</dbReference>
<evidence type="ECO:0000256" key="1">
    <source>
        <dbReference type="ARBA" id="ARBA00009437"/>
    </source>
</evidence>
<keyword evidence="7" id="KW-1185">Reference proteome</keyword>
<dbReference type="OrthoDB" id="8591238at2"/>
<comment type="caution">
    <text evidence="6">The sequence shown here is derived from an EMBL/GenBank/DDBJ whole genome shotgun (WGS) entry which is preliminary data.</text>
</comment>
<dbReference type="GO" id="GO:0006351">
    <property type="term" value="P:DNA-templated transcription"/>
    <property type="evidence" value="ECO:0007669"/>
    <property type="project" value="TreeGrafter"/>
</dbReference>
<keyword evidence="4" id="KW-0804">Transcription</keyword>
<dbReference type="Gene3D" id="3.40.190.10">
    <property type="entry name" value="Periplasmic binding protein-like II"/>
    <property type="match status" value="2"/>
</dbReference>
<dbReference type="Gene3D" id="1.10.10.10">
    <property type="entry name" value="Winged helix-like DNA-binding domain superfamily/Winged helix DNA-binding domain"/>
    <property type="match status" value="1"/>
</dbReference>
<evidence type="ECO:0000256" key="4">
    <source>
        <dbReference type="ARBA" id="ARBA00023163"/>
    </source>
</evidence>
<dbReference type="PROSITE" id="PS50931">
    <property type="entry name" value="HTH_LYSR"/>
    <property type="match status" value="1"/>
</dbReference>
<evidence type="ECO:0000313" key="7">
    <source>
        <dbReference type="Proteomes" id="UP000288178"/>
    </source>
</evidence>
<accession>A0A3S2WZ32</accession>
<gene>
    <name evidence="6" type="ORF">ENE75_20130</name>
</gene>
<evidence type="ECO:0000256" key="3">
    <source>
        <dbReference type="ARBA" id="ARBA00023125"/>
    </source>
</evidence>
<feature type="domain" description="HTH lysR-type" evidence="5">
    <location>
        <begin position="1"/>
        <end position="53"/>
    </location>
</feature>
<reference evidence="6 7" key="1">
    <citation type="submission" date="2019-01" db="EMBL/GenBank/DDBJ databases">
        <authorList>
            <person name="Chen W.-M."/>
        </authorList>
    </citation>
    <scope>NUCLEOTIDE SEQUENCE [LARGE SCALE GENOMIC DNA]</scope>
    <source>
        <strain evidence="6 7">ICH-3</strain>
    </source>
</reference>
<evidence type="ECO:0000256" key="2">
    <source>
        <dbReference type="ARBA" id="ARBA00023015"/>
    </source>
</evidence>
<dbReference type="InterPro" id="IPR036388">
    <property type="entry name" value="WH-like_DNA-bd_sf"/>
</dbReference>
<dbReference type="GO" id="GO:0043565">
    <property type="term" value="F:sequence-specific DNA binding"/>
    <property type="evidence" value="ECO:0007669"/>
    <property type="project" value="TreeGrafter"/>
</dbReference>
<dbReference type="InterPro" id="IPR036390">
    <property type="entry name" value="WH_DNA-bd_sf"/>
</dbReference>
<dbReference type="AlphaFoldDB" id="A0A3S2WZ32"/>
<dbReference type="InterPro" id="IPR058163">
    <property type="entry name" value="LysR-type_TF_proteobact-type"/>
</dbReference>
<evidence type="ECO:0000313" key="6">
    <source>
        <dbReference type="EMBL" id="RVT49498.1"/>
    </source>
</evidence>
<dbReference type="SUPFAM" id="SSF53850">
    <property type="entry name" value="Periplasmic binding protein-like II"/>
    <property type="match status" value="1"/>
</dbReference>
<dbReference type="PANTHER" id="PTHR30537:SF58">
    <property type="entry name" value="HTH-TYPE TRANSCRIPTIONAL REGULATOR PERR"/>
    <property type="match status" value="1"/>
</dbReference>
<dbReference type="InterPro" id="IPR005119">
    <property type="entry name" value="LysR_subst-bd"/>
</dbReference>
<protein>
    <submittedName>
        <fullName evidence="6">LysR family transcriptional regulator</fullName>
    </submittedName>
</protein>
<evidence type="ECO:0000259" key="5">
    <source>
        <dbReference type="PROSITE" id="PS50931"/>
    </source>
</evidence>
<keyword evidence="3" id="KW-0238">DNA-binding</keyword>
<dbReference type="Pfam" id="PF00126">
    <property type="entry name" value="HTH_1"/>
    <property type="match status" value="1"/>
</dbReference>
<dbReference type="EMBL" id="SACT01000008">
    <property type="protein sequence ID" value="RVT49498.1"/>
    <property type="molecule type" value="Genomic_DNA"/>
</dbReference>
<dbReference type="Proteomes" id="UP000288178">
    <property type="component" value="Unassembled WGS sequence"/>
</dbReference>
<dbReference type="InterPro" id="IPR000847">
    <property type="entry name" value="LysR_HTH_N"/>
</dbReference>
<keyword evidence="2" id="KW-0805">Transcription regulation</keyword>
<name>A0A3S2WZ32_9BURK</name>
<organism evidence="6 7">
    <name type="scientific">Rubrivivax albus</name>
    <dbReference type="NCBI Taxonomy" id="2499835"/>
    <lineage>
        <taxon>Bacteria</taxon>
        <taxon>Pseudomonadati</taxon>
        <taxon>Pseudomonadota</taxon>
        <taxon>Betaproteobacteria</taxon>
        <taxon>Burkholderiales</taxon>
        <taxon>Sphaerotilaceae</taxon>
        <taxon>Rubrivivax</taxon>
    </lineage>
</organism>
<comment type="similarity">
    <text evidence="1">Belongs to the LysR transcriptional regulatory family.</text>
</comment>